<feature type="transmembrane region" description="Helical" evidence="2">
    <location>
        <begin position="108"/>
        <end position="124"/>
    </location>
</feature>
<gene>
    <name evidence="3" type="ORF">J5X75_42360</name>
</gene>
<feature type="transmembrane region" description="Helical" evidence="2">
    <location>
        <begin position="29"/>
        <end position="56"/>
    </location>
</feature>
<evidence type="ECO:0000256" key="2">
    <source>
        <dbReference type="SAM" id="Phobius"/>
    </source>
</evidence>
<evidence type="ECO:0000313" key="4">
    <source>
        <dbReference type="Proteomes" id="UP000679690"/>
    </source>
</evidence>
<evidence type="ECO:0000313" key="3">
    <source>
        <dbReference type="EMBL" id="MBO3744156.1"/>
    </source>
</evidence>
<name>A0ABS3V056_9ACTN</name>
<protein>
    <submittedName>
        <fullName evidence="3">Uncharacterized protein</fullName>
    </submittedName>
</protein>
<feature type="transmembrane region" description="Helical" evidence="2">
    <location>
        <begin position="68"/>
        <end position="88"/>
    </location>
</feature>
<keyword evidence="2" id="KW-0472">Membrane</keyword>
<dbReference type="Proteomes" id="UP000679690">
    <property type="component" value="Unassembled WGS sequence"/>
</dbReference>
<keyword evidence="2" id="KW-1133">Transmembrane helix</keyword>
<evidence type="ECO:0000256" key="1">
    <source>
        <dbReference type="SAM" id="MobiDB-lite"/>
    </source>
</evidence>
<reference evidence="3 4" key="1">
    <citation type="submission" date="2021-03" db="EMBL/GenBank/DDBJ databases">
        <title>Actinoplanes flavus sp. nov., a novel actinomycete isolated from Coconut Palm rhizosphere soil.</title>
        <authorList>
            <person name="Luo X."/>
        </authorList>
    </citation>
    <scope>NUCLEOTIDE SEQUENCE [LARGE SCALE GENOMIC DNA]</scope>
    <source>
        <strain evidence="3 4">NEAU-H7</strain>
    </source>
</reference>
<dbReference type="EMBL" id="JAGFNS010000054">
    <property type="protein sequence ID" value="MBO3744156.1"/>
    <property type="molecule type" value="Genomic_DNA"/>
</dbReference>
<proteinExistence type="predicted"/>
<feature type="region of interest" description="Disordered" evidence="1">
    <location>
        <begin position="132"/>
        <end position="167"/>
    </location>
</feature>
<dbReference type="RefSeq" id="WP_208473387.1">
    <property type="nucleotide sequence ID" value="NZ_JAGFNS010000054.1"/>
</dbReference>
<comment type="caution">
    <text evidence="3">The sequence shown here is derived from an EMBL/GenBank/DDBJ whole genome shotgun (WGS) entry which is preliminary data.</text>
</comment>
<sequence>MRIVLVIAGVALIVYAAAGAVTDPDVAVGGVLLFLAGVLAVHDIVWMATVLAVGAAITRLVAARHQTVARATAISAATITFVAFPLVLGFGRSPGNPSVLPLPYGRNLALVLLGIAAVTVLIGWRGGREKLKGPAPGINDPRRGSAQEGTPDGGRRRHSWAGCQRRR</sequence>
<accession>A0ABS3V056</accession>
<feature type="compositionally biased region" description="Basic residues" evidence="1">
    <location>
        <begin position="155"/>
        <end position="167"/>
    </location>
</feature>
<keyword evidence="4" id="KW-1185">Reference proteome</keyword>
<organism evidence="3 4">
    <name type="scientific">Actinoplanes flavus</name>
    <dbReference type="NCBI Taxonomy" id="2820290"/>
    <lineage>
        <taxon>Bacteria</taxon>
        <taxon>Bacillati</taxon>
        <taxon>Actinomycetota</taxon>
        <taxon>Actinomycetes</taxon>
        <taxon>Micromonosporales</taxon>
        <taxon>Micromonosporaceae</taxon>
        <taxon>Actinoplanes</taxon>
    </lineage>
</organism>
<keyword evidence="2" id="KW-0812">Transmembrane</keyword>